<evidence type="ECO:0000313" key="1">
    <source>
        <dbReference type="EMBL" id="NHT78162.1"/>
    </source>
</evidence>
<dbReference type="AlphaFoldDB" id="A0AA43ZHU2"/>
<gene>
    <name evidence="1" type="ORF">G8E10_20885</name>
</gene>
<dbReference type="Proteomes" id="UP001155840">
    <property type="component" value="Unassembled WGS sequence"/>
</dbReference>
<comment type="caution">
    <text evidence="1">The sequence shown here is derived from an EMBL/GenBank/DDBJ whole genome shotgun (WGS) entry which is preliminary data.</text>
</comment>
<organism evidence="1 2">
    <name type="scientific">Ferranicluibacter rubi</name>
    <dbReference type="NCBI Taxonomy" id="2715133"/>
    <lineage>
        <taxon>Bacteria</taxon>
        <taxon>Pseudomonadati</taxon>
        <taxon>Pseudomonadota</taxon>
        <taxon>Alphaproteobacteria</taxon>
        <taxon>Hyphomicrobiales</taxon>
        <taxon>Rhizobiaceae</taxon>
        <taxon>Ferranicluibacter</taxon>
    </lineage>
</organism>
<keyword evidence="2" id="KW-1185">Reference proteome</keyword>
<evidence type="ECO:0000313" key="2">
    <source>
        <dbReference type="Proteomes" id="UP001155840"/>
    </source>
</evidence>
<protein>
    <submittedName>
        <fullName evidence="1">Uncharacterized protein</fullName>
    </submittedName>
</protein>
<dbReference type="RefSeq" id="WP_110807777.1">
    <property type="nucleotide sequence ID" value="NZ_JAANCM010000012.1"/>
</dbReference>
<reference evidence="1" key="1">
    <citation type="submission" date="2020-03" db="EMBL/GenBank/DDBJ databases">
        <title>Ferranicluibacter endophyticum gen. nov., sp. nov., a new genus isolated from Rubus ulmifolius Schott. stem.</title>
        <authorList>
            <person name="Roca-Couso R."/>
            <person name="Flores-Felix J.D."/>
            <person name="Igual J.M."/>
            <person name="Rivas R."/>
        </authorList>
    </citation>
    <scope>NUCLEOTIDE SEQUENCE</scope>
    <source>
        <strain evidence="1">CRRU44</strain>
    </source>
</reference>
<accession>A0AA43ZHU2</accession>
<sequence length="76" mass="8486">MQTPDFIPRQLLPDPVEESANRLAEHVAGVHMETGEFSIMTITVEDVVIDGVDMGDYEVVVRQVKAPEFLDLDAEE</sequence>
<name>A0AA43ZHU2_9HYPH</name>
<proteinExistence type="predicted"/>
<dbReference type="EMBL" id="JAANCM010000012">
    <property type="protein sequence ID" value="NHT78162.1"/>
    <property type="molecule type" value="Genomic_DNA"/>
</dbReference>